<evidence type="ECO:0000313" key="3">
    <source>
        <dbReference type="Proteomes" id="UP000262004"/>
    </source>
</evidence>
<keyword evidence="1" id="KW-0812">Transmembrane</keyword>
<dbReference type="AlphaFoldDB" id="A0A2Z6E072"/>
<keyword evidence="3" id="KW-1185">Reference proteome</keyword>
<reference evidence="2 3" key="1">
    <citation type="submission" date="2018-04" db="EMBL/GenBank/DDBJ databases">
        <title>Complete genome sequence of Hydrogenophilus thermoluteolus TH-1.</title>
        <authorList>
            <person name="Arai H."/>
        </authorList>
    </citation>
    <scope>NUCLEOTIDE SEQUENCE [LARGE SCALE GENOMIC DNA]</scope>
    <source>
        <strain evidence="2 3">TH-1</strain>
    </source>
</reference>
<accession>A0A2Z6E072</accession>
<feature type="transmembrane region" description="Helical" evidence="1">
    <location>
        <begin position="72"/>
        <end position="94"/>
    </location>
</feature>
<proteinExistence type="predicted"/>
<protein>
    <submittedName>
        <fullName evidence="2">Uncharacterized protein</fullName>
    </submittedName>
</protein>
<dbReference type="EMBL" id="AP018558">
    <property type="protein sequence ID" value="BBD77905.1"/>
    <property type="molecule type" value="Genomic_DNA"/>
</dbReference>
<feature type="transmembrane region" description="Helical" evidence="1">
    <location>
        <begin position="33"/>
        <end position="52"/>
    </location>
</feature>
<gene>
    <name evidence="2" type="ORF">HPTL_1645</name>
</gene>
<keyword evidence="1" id="KW-1133">Transmembrane helix</keyword>
<evidence type="ECO:0000256" key="1">
    <source>
        <dbReference type="SAM" id="Phobius"/>
    </source>
</evidence>
<evidence type="ECO:0000313" key="2">
    <source>
        <dbReference type="EMBL" id="BBD77905.1"/>
    </source>
</evidence>
<dbReference type="OrthoDB" id="8537001at2"/>
<dbReference type="RefSeq" id="WP_119335598.1">
    <property type="nucleotide sequence ID" value="NZ_AP018558.1"/>
</dbReference>
<keyword evidence="1" id="KW-0472">Membrane</keyword>
<dbReference type="Proteomes" id="UP000262004">
    <property type="component" value="Chromosome"/>
</dbReference>
<name>A0A2Z6E072_HYDTE</name>
<sequence length="136" mass="15108">MTPPTSPWLRRLPGSRKAPAGLEWKLFKRLPRWFAGGLLACALPPLIARWWYADLGPAAEKYLNTVDILTLAALVLHVIIVFTVGFGCLVVIIMKGHGYVADGIEVPSSREDDLADLRAREALKRDTILHKPQNGR</sequence>
<dbReference type="KEGG" id="htl:HPTL_1645"/>
<organism evidence="2 3">
    <name type="scientific">Hydrogenophilus thermoluteolus</name>
    <name type="common">Pseudomonas hydrogenothermophila</name>
    <dbReference type="NCBI Taxonomy" id="297"/>
    <lineage>
        <taxon>Bacteria</taxon>
        <taxon>Pseudomonadati</taxon>
        <taxon>Pseudomonadota</taxon>
        <taxon>Hydrogenophilia</taxon>
        <taxon>Hydrogenophilales</taxon>
        <taxon>Hydrogenophilaceae</taxon>
        <taxon>Hydrogenophilus</taxon>
    </lineage>
</organism>